<dbReference type="PANTHER" id="PTHR34448:SF1">
    <property type="entry name" value="BLL6088 PROTEIN"/>
    <property type="match status" value="1"/>
</dbReference>
<proteinExistence type="predicted"/>
<dbReference type="SUPFAM" id="SSF144052">
    <property type="entry name" value="Thermophilic metalloprotease-like"/>
    <property type="match status" value="1"/>
</dbReference>
<protein>
    <submittedName>
        <fullName evidence="2">Leucyl aminopeptidase (Aminopeptidase T)</fullName>
    </submittedName>
</protein>
<dbReference type="EMBL" id="UOGH01000215">
    <property type="protein sequence ID" value="VAX31801.1"/>
    <property type="molecule type" value="Genomic_DNA"/>
</dbReference>
<organism evidence="2">
    <name type="scientific">hydrothermal vent metagenome</name>
    <dbReference type="NCBI Taxonomy" id="652676"/>
    <lineage>
        <taxon>unclassified sequences</taxon>
        <taxon>metagenomes</taxon>
        <taxon>ecological metagenomes</taxon>
    </lineage>
</organism>
<dbReference type="InterPro" id="IPR058739">
    <property type="entry name" value="NicX"/>
</dbReference>
<sequence length="380" mass="42563">MLTGAVREIFHTNLGVKRTERVLVFTDRPTKRDVVLDEDLQRWLRLKDIAMLLEETGRGFAREVIFHCYPSRGGHGVEPPEGLWKAAFGEKAVESLKKKKLLRAIIQKKASPEKIEEAEEIIRRYCAQAVDVVIALSNYSTSHTRFRDLLTRVCSARYASMPLFDVRMFEGAMDVDWKALGKRTRAMARLVNRAVEVVISTPNGTEMRLSKKGRRALADTGDLKRPGSFGNLPAGEVYFAPLEGTAEGMLVLEWAPTRRLSSPVTLRVSGGYVEEVEGGDDFVFTLSERIAERRENANIAEIGIGTNDRAVRPDNILESEKILGTIHIALGDNSSFGGKVKTPYHQDFVFFRPTVVLIFRDSSEETLMKDGKLSRSFQAG</sequence>
<name>A0A3B1CZ06_9ZZZZ</name>
<dbReference type="Pfam" id="PF26233">
    <property type="entry name" value="NicX"/>
    <property type="match status" value="1"/>
</dbReference>
<keyword evidence="2" id="KW-0031">Aminopeptidase</keyword>
<dbReference type="GO" id="GO:0004177">
    <property type="term" value="F:aminopeptidase activity"/>
    <property type="evidence" value="ECO:0007669"/>
    <property type="project" value="UniProtKB-KW"/>
</dbReference>
<dbReference type="GO" id="GO:0046872">
    <property type="term" value="F:metal ion binding"/>
    <property type="evidence" value="ECO:0007669"/>
    <property type="project" value="UniProtKB-KW"/>
</dbReference>
<dbReference type="PANTHER" id="PTHR34448">
    <property type="entry name" value="AMINOPEPTIDASE"/>
    <property type="match status" value="1"/>
</dbReference>
<keyword evidence="2" id="KW-0378">Hydrolase</keyword>
<gene>
    <name evidence="2" type="ORF">MNBD_NITROSPIRAE02-1164</name>
</gene>
<dbReference type="InterPro" id="IPR052170">
    <property type="entry name" value="M29_Exopeptidase"/>
</dbReference>
<accession>A0A3B1CZ06</accession>
<keyword evidence="2" id="KW-0645">Protease</keyword>
<evidence type="ECO:0000256" key="1">
    <source>
        <dbReference type="ARBA" id="ARBA00022723"/>
    </source>
</evidence>
<keyword evidence="1" id="KW-0479">Metal-binding</keyword>
<dbReference type="AlphaFoldDB" id="A0A3B1CZ06"/>
<reference evidence="2" key="1">
    <citation type="submission" date="2018-06" db="EMBL/GenBank/DDBJ databases">
        <authorList>
            <person name="Zhirakovskaya E."/>
        </authorList>
    </citation>
    <scope>NUCLEOTIDE SEQUENCE</scope>
</reference>
<evidence type="ECO:0000313" key="2">
    <source>
        <dbReference type="EMBL" id="VAX31801.1"/>
    </source>
</evidence>